<evidence type="ECO:0000313" key="3">
    <source>
        <dbReference type="Proteomes" id="UP000254808"/>
    </source>
</evidence>
<evidence type="ECO:0000256" key="1">
    <source>
        <dbReference type="SAM" id="Phobius"/>
    </source>
</evidence>
<feature type="transmembrane region" description="Helical" evidence="1">
    <location>
        <begin position="16"/>
        <end position="34"/>
    </location>
</feature>
<reference evidence="2 3" key="1">
    <citation type="submission" date="2018-03" db="EMBL/GenBank/DDBJ databases">
        <title>Phenotypic and genomic properties of Cyclonatronum proteinivorum gen. nov., sp. nov., a haloalkaliphilic bacteroidete from soda lakes possessing Na+-translocating rhodopsin.</title>
        <authorList>
            <person name="Toshchakov S.V."/>
            <person name="Korzhenkov A."/>
            <person name="Samarov N.I."/>
            <person name="Kublanov I.V."/>
            <person name="Muntyan M.S."/>
            <person name="Sorokin D.Y."/>
        </authorList>
    </citation>
    <scope>NUCLEOTIDE SEQUENCE [LARGE SCALE GENOMIC DNA]</scope>
    <source>
        <strain evidence="2 3">Omega</strain>
    </source>
</reference>
<organism evidence="2 3">
    <name type="scientific">Cyclonatronum proteinivorum</name>
    <dbReference type="NCBI Taxonomy" id="1457365"/>
    <lineage>
        <taxon>Bacteria</taxon>
        <taxon>Pseudomonadati</taxon>
        <taxon>Balneolota</taxon>
        <taxon>Balneolia</taxon>
        <taxon>Balneolales</taxon>
        <taxon>Cyclonatronaceae</taxon>
        <taxon>Cyclonatronum</taxon>
    </lineage>
</organism>
<feature type="transmembrane region" description="Helical" evidence="1">
    <location>
        <begin position="79"/>
        <end position="97"/>
    </location>
</feature>
<sequence length="123" mass="14466">MRYSELSEKNYRRICFINWSLTLPMIVLFAWPYYLVATWTGISAAIAYVGAFVFALPFMMTVLHGHVTMALGGLHRHHYYEWLAGYPMSIGFMFHPIMFRTRFRISLVLLACVLLALSYFLRW</sequence>
<proteinExistence type="predicted"/>
<accession>A0A345UK05</accession>
<dbReference type="RefSeq" id="WP_114984066.1">
    <property type="nucleotide sequence ID" value="NZ_CP027806.1"/>
</dbReference>
<keyword evidence="3" id="KW-1185">Reference proteome</keyword>
<dbReference type="AlphaFoldDB" id="A0A345UK05"/>
<evidence type="ECO:0000313" key="2">
    <source>
        <dbReference type="EMBL" id="AXJ00807.1"/>
    </source>
</evidence>
<gene>
    <name evidence="2" type="ORF">CYPRO_1556</name>
</gene>
<dbReference type="Proteomes" id="UP000254808">
    <property type="component" value="Chromosome"/>
</dbReference>
<feature type="transmembrane region" description="Helical" evidence="1">
    <location>
        <begin position="103"/>
        <end position="121"/>
    </location>
</feature>
<name>A0A345UK05_9BACT</name>
<dbReference type="KEGG" id="cprv:CYPRO_1556"/>
<feature type="transmembrane region" description="Helical" evidence="1">
    <location>
        <begin position="46"/>
        <end position="67"/>
    </location>
</feature>
<dbReference type="OrthoDB" id="1524509at2"/>
<dbReference type="EMBL" id="CP027806">
    <property type="protein sequence ID" value="AXJ00807.1"/>
    <property type="molecule type" value="Genomic_DNA"/>
</dbReference>
<protein>
    <submittedName>
        <fullName evidence="2">Uncharacterized protein</fullName>
    </submittedName>
</protein>
<keyword evidence="1" id="KW-0812">Transmembrane</keyword>
<keyword evidence="1" id="KW-1133">Transmembrane helix</keyword>
<keyword evidence="1" id="KW-0472">Membrane</keyword>